<feature type="region of interest" description="Disordered" evidence="5">
    <location>
        <begin position="778"/>
        <end position="890"/>
    </location>
</feature>
<dbReference type="InterPro" id="IPR032350">
    <property type="entry name" value="Nbr1_FW"/>
</dbReference>
<feature type="compositionally biased region" description="Polar residues" evidence="5">
    <location>
        <begin position="804"/>
        <end position="813"/>
    </location>
</feature>
<dbReference type="GO" id="GO:0008270">
    <property type="term" value="F:zinc ion binding"/>
    <property type="evidence" value="ECO:0007669"/>
    <property type="project" value="UniProtKB-KW"/>
</dbReference>
<organism evidence="7 8">
    <name type="scientific">Dendrothele bispora (strain CBS 962.96)</name>
    <dbReference type="NCBI Taxonomy" id="1314807"/>
    <lineage>
        <taxon>Eukaryota</taxon>
        <taxon>Fungi</taxon>
        <taxon>Dikarya</taxon>
        <taxon>Basidiomycota</taxon>
        <taxon>Agaricomycotina</taxon>
        <taxon>Agaricomycetes</taxon>
        <taxon>Agaricomycetidae</taxon>
        <taxon>Agaricales</taxon>
        <taxon>Agaricales incertae sedis</taxon>
        <taxon>Dendrothele</taxon>
    </lineage>
</organism>
<accession>A0A4S8KY05</accession>
<proteinExistence type="predicted"/>
<feature type="region of interest" description="Disordered" evidence="5">
    <location>
        <begin position="926"/>
        <end position="950"/>
    </location>
</feature>
<dbReference type="InterPro" id="IPR043145">
    <property type="entry name" value="Znf_ZZ_sf"/>
</dbReference>
<keyword evidence="1" id="KW-0479">Metal-binding</keyword>
<keyword evidence="2 4" id="KW-0863">Zinc-finger</keyword>
<dbReference type="OrthoDB" id="661148at2759"/>
<evidence type="ECO:0000256" key="1">
    <source>
        <dbReference type="ARBA" id="ARBA00022723"/>
    </source>
</evidence>
<evidence type="ECO:0000313" key="8">
    <source>
        <dbReference type="Proteomes" id="UP000297245"/>
    </source>
</evidence>
<dbReference type="Pfam" id="PF00569">
    <property type="entry name" value="ZZ"/>
    <property type="match status" value="2"/>
</dbReference>
<feature type="domain" description="ZZ-type" evidence="6">
    <location>
        <begin position="510"/>
        <end position="562"/>
    </location>
</feature>
<dbReference type="CDD" id="cd02340">
    <property type="entry name" value="ZZ_NBR1_like"/>
    <property type="match status" value="2"/>
</dbReference>
<feature type="region of interest" description="Disordered" evidence="5">
    <location>
        <begin position="1173"/>
        <end position="1255"/>
    </location>
</feature>
<dbReference type="CDD" id="cd02249">
    <property type="entry name" value="ZZ"/>
    <property type="match status" value="1"/>
</dbReference>
<dbReference type="InterPro" id="IPR000433">
    <property type="entry name" value="Znf_ZZ"/>
</dbReference>
<evidence type="ECO:0000256" key="3">
    <source>
        <dbReference type="ARBA" id="ARBA00022833"/>
    </source>
</evidence>
<dbReference type="Pfam" id="PF16158">
    <property type="entry name" value="N_BRCA1_IG"/>
    <property type="match status" value="1"/>
</dbReference>
<dbReference type="EMBL" id="ML179872">
    <property type="protein sequence ID" value="THU80751.1"/>
    <property type="molecule type" value="Genomic_DNA"/>
</dbReference>
<feature type="region of interest" description="Disordered" evidence="5">
    <location>
        <begin position="743"/>
        <end position="765"/>
    </location>
</feature>
<evidence type="ECO:0000259" key="6">
    <source>
        <dbReference type="PROSITE" id="PS50135"/>
    </source>
</evidence>
<feature type="region of interest" description="Disordered" evidence="5">
    <location>
        <begin position="100"/>
        <end position="135"/>
    </location>
</feature>
<dbReference type="InterPro" id="IPR013783">
    <property type="entry name" value="Ig-like_fold"/>
</dbReference>
<dbReference type="AlphaFoldDB" id="A0A4S8KY05"/>
<feature type="compositionally biased region" description="Polar residues" evidence="5">
    <location>
        <begin position="1235"/>
        <end position="1253"/>
    </location>
</feature>
<evidence type="ECO:0000256" key="5">
    <source>
        <dbReference type="SAM" id="MobiDB-lite"/>
    </source>
</evidence>
<evidence type="ECO:0000313" key="7">
    <source>
        <dbReference type="EMBL" id="THU80751.1"/>
    </source>
</evidence>
<keyword evidence="8" id="KW-1185">Reference proteome</keyword>
<dbReference type="PANTHER" id="PTHR20930:SF0">
    <property type="entry name" value="PROTEIN ILRUN"/>
    <property type="match status" value="1"/>
</dbReference>
<feature type="compositionally biased region" description="Polar residues" evidence="5">
    <location>
        <begin position="100"/>
        <end position="110"/>
    </location>
</feature>
<dbReference type="Gene3D" id="3.30.60.90">
    <property type="match status" value="3"/>
</dbReference>
<dbReference type="PROSITE" id="PS01357">
    <property type="entry name" value="ZF_ZZ_1"/>
    <property type="match status" value="1"/>
</dbReference>
<keyword evidence="3" id="KW-0862">Zinc</keyword>
<protein>
    <recommendedName>
        <fullName evidence="6">ZZ-type domain-containing protein</fullName>
    </recommendedName>
</protein>
<feature type="compositionally biased region" description="Basic and acidic residues" evidence="5">
    <location>
        <begin position="855"/>
        <end position="864"/>
    </location>
</feature>
<feature type="compositionally biased region" description="Low complexity" evidence="5">
    <location>
        <begin position="111"/>
        <end position="123"/>
    </location>
</feature>
<dbReference type="SUPFAM" id="SSF57850">
    <property type="entry name" value="RING/U-box"/>
    <property type="match status" value="3"/>
</dbReference>
<dbReference type="PANTHER" id="PTHR20930">
    <property type="entry name" value="OVARIAN CARCINOMA ANTIGEN CA125-RELATED"/>
    <property type="match status" value="1"/>
</dbReference>
<feature type="region of interest" description="Disordered" evidence="5">
    <location>
        <begin position="687"/>
        <end position="714"/>
    </location>
</feature>
<dbReference type="CDD" id="cd14947">
    <property type="entry name" value="NBR1_like"/>
    <property type="match status" value="1"/>
</dbReference>
<sequence length="1268" mass="139879">MFTVKATYKGECRKISFPECNSFPSFDQLYHQLYRVFPISHNFFLSKLLFSPDSSRSRILVAQEVHSAEEYANCVSRYAVGRWPNPLLKFSVFEETPHKLSNSPSTFNLPQSRSQRSIESSSSTAPQPQNPFDTPPLQFGSVNACSFPTIPFSNIPPPPIIFSSAHSTPQAPMEIDVTQSRKLTPPPQSQPSVVTGSTRPLSCCAATQRREEVKDLISNLKCELERIVSSLNDMARTEPPMPQVPRSPSPKPMASPVFPSLCQFNFCSQCGVIKQGPWYHCGKCDNKICVNCHDAATDSSCLVATGPHVWQTMTCPSCPETASRPILSNMTEWNAASMNVADQQAPDLPSMNTDHPMDLGERNIWSPTLPNLPSVPTAEPWSIETANVGTSDPSSADIRASSRVVHPGVVCDVCHSVIEGVRHKCLDCAGNYLNAYSRATILIRFADYDLCTSCISSGAAERHNPFHEFFEIAEPGRVIVHTVVGNGERDPVQPNLQTSTSQEEPAVPAVHHATCDLCDSRIRGDRYKCAECPDFDTCQSCFCITPEQHPDHAFVKLTKPEDFIPSRVQESPIHFATCNSCNKTISGVRYKCMHPDCSDFDLCENCEALPIPVHPRTHGFLKIRDPNTVIPHRKVEQPIPAPAPERTPARDYSIERSVPSISENGQIRNAVEDLVYQPPSPFFFRTETGCSNSPTEHQPHSPPFFSRDRSPSPTLLIPGAMPTTFNLPILTPTSPILRSPVLQLADEGRRRSPSPPRLTPLWKRMSLPPLSSPPSEPYNVLFHSSAPSPNSREGVHGEVKQNRRFSQFQSSGLHSEHDDPFTHDPPPTSNPFINHHRFSSPPVPGEWRSFPLVPSRRESQDSLRPESQTRTPPTEEFPITLPPIRSTDSSGLWPEGFQEMRHLMDSIPAFGREFRSFFDEHKSMTNETTSTARHVPEESPLGQEALLNSPPPADRVFKPENPIRSLAAILNSQPEPEPVAVKQTFVEDRDKAEAAFSELPELSSSTAQIANSEVLSAEFIVDRSVPDGQEFPPGAEFMKSWCMLNSGRKAWPKGTELVFVAGEDLSSGEKGQPVQVGAVQPGETIDLWTGELKAPDAPGRYAGYYRLRDETGNLFGHSIWLDIVVSETFHRGGASLGENSDEYSSLSSSSVIVMPRSAPSVPSIATTLQTHAANTPNSSIPGSPVTAPSSRSDVDVLETVSNPDSEASSVSLVSVPSSSEDEDEELYRDCRSSIRVESSTQTLRASPNENQQVDEYVVLYDETSSEEE</sequence>
<reference evidence="7 8" key="1">
    <citation type="journal article" date="2019" name="Nat. Ecol. Evol.">
        <title>Megaphylogeny resolves global patterns of mushroom evolution.</title>
        <authorList>
            <person name="Varga T."/>
            <person name="Krizsan K."/>
            <person name="Foldi C."/>
            <person name="Dima B."/>
            <person name="Sanchez-Garcia M."/>
            <person name="Sanchez-Ramirez S."/>
            <person name="Szollosi G.J."/>
            <person name="Szarkandi J.G."/>
            <person name="Papp V."/>
            <person name="Albert L."/>
            <person name="Andreopoulos W."/>
            <person name="Angelini C."/>
            <person name="Antonin V."/>
            <person name="Barry K.W."/>
            <person name="Bougher N.L."/>
            <person name="Buchanan P."/>
            <person name="Buyck B."/>
            <person name="Bense V."/>
            <person name="Catcheside P."/>
            <person name="Chovatia M."/>
            <person name="Cooper J."/>
            <person name="Damon W."/>
            <person name="Desjardin D."/>
            <person name="Finy P."/>
            <person name="Geml J."/>
            <person name="Haridas S."/>
            <person name="Hughes K."/>
            <person name="Justo A."/>
            <person name="Karasinski D."/>
            <person name="Kautmanova I."/>
            <person name="Kiss B."/>
            <person name="Kocsube S."/>
            <person name="Kotiranta H."/>
            <person name="LaButti K.M."/>
            <person name="Lechner B.E."/>
            <person name="Liimatainen K."/>
            <person name="Lipzen A."/>
            <person name="Lukacs Z."/>
            <person name="Mihaltcheva S."/>
            <person name="Morgado L.N."/>
            <person name="Niskanen T."/>
            <person name="Noordeloos M.E."/>
            <person name="Ohm R.A."/>
            <person name="Ortiz-Santana B."/>
            <person name="Ovrebo C."/>
            <person name="Racz N."/>
            <person name="Riley R."/>
            <person name="Savchenko A."/>
            <person name="Shiryaev A."/>
            <person name="Soop K."/>
            <person name="Spirin V."/>
            <person name="Szebenyi C."/>
            <person name="Tomsovsky M."/>
            <person name="Tulloss R.E."/>
            <person name="Uehling J."/>
            <person name="Grigoriev I.V."/>
            <person name="Vagvolgyi C."/>
            <person name="Papp T."/>
            <person name="Martin F.M."/>
            <person name="Miettinen O."/>
            <person name="Hibbett D.S."/>
            <person name="Nagy L.G."/>
        </authorList>
    </citation>
    <scope>NUCLEOTIDE SEQUENCE [LARGE SCALE GENOMIC DNA]</scope>
    <source>
        <strain evidence="7 8">CBS 962.96</strain>
    </source>
</reference>
<dbReference type="Proteomes" id="UP000297245">
    <property type="component" value="Unassembled WGS sequence"/>
</dbReference>
<dbReference type="PROSITE" id="PS50135">
    <property type="entry name" value="ZF_ZZ_2"/>
    <property type="match status" value="1"/>
</dbReference>
<name>A0A4S8KY05_DENBC</name>
<gene>
    <name evidence="7" type="ORF">K435DRAFT_844990</name>
</gene>
<evidence type="ECO:0000256" key="2">
    <source>
        <dbReference type="ARBA" id="ARBA00022771"/>
    </source>
</evidence>
<dbReference type="SMART" id="SM00291">
    <property type="entry name" value="ZnF_ZZ"/>
    <property type="match status" value="3"/>
</dbReference>
<feature type="compositionally biased region" description="Low complexity" evidence="5">
    <location>
        <begin position="1204"/>
        <end position="1218"/>
    </location>
</feature>
<evidence type="ECO:0000256" key="4">
    <source>
        <dbReference type="PROSITE-ProRule" id="PRU00228"/>
    </source>
</evidence>
<feature type="compositionally biased region" description="Polar residues" evidence="5">
    <location>
        <begin position="1173"/>
        <end position="1191"/>
    </location>
</feature>
<dbReference type="Gene3D" id="2.60.40.10">
    <property type="entry name" value="Immunoglobulins"/>
    <property type="match status" value="1"/>
</dbReference>